<evidence type="ECO:0000256" key="1">
    <source>
        <dbReference type="ARBA" id="ARBA00007074"/>
    </source>
</evidence>
<evidence type="ECO:0000313" key="6">
    <source>
        <dbReference type="EMBL" id="MBP1996692.1"/>
    </source>
</evidence>
<dbReference type="PANTHER" id="PTHR47053">
    <property type="entry name" value="MUREIN DD-ENDOPEPTIDASE MEPH-RELATED"/>
    <property type="match status" value="1"/>
</dbReference>
<dbReference type="InterPro" id="IPR051202">
    <property type="entry name" value="Peptidase_C40"/>
</dbReference>
<dbReference type="PROSITE" id="PS51935">
    <property type="entry name" value="NLPC_P60"/>
    <property type="match status" value="1"/>
</dbReference>
<protein>
    <submittedName>
        <fullName evidence="6">Cell wall-associated NlpC family hydrolase</fullName>
    </submittedName>
</protein>
<dbReference type="Gene3D" id="3.90.1720.10">
    <property type="entry name" value="endopeptidase domain like (from Nostoc punctiforme)"/>
    <property type="match status" value="1"/>
</dbReference>
<keyword evidence="3 6" id="KW-0378">Hydrolase</keyword>
<keyword evidence="2" id="KW-0645">Protease</keyword>
<comment type="similarity">
    <text evidence="1">Belongs to the peptidase C40 family.</text>
</comment>
<comment type="caution">
    <text evidence="6">The sequence shown here is derived from an EMBL/GenBank/DDBJ whole genome shotgun (WGS) entry which is preliminary data.</text>
</comment>
<evidence type="ECO:0000256" key="3">
    <source>
        <dbReference type="ARBA" id="ARBA00022801"/>
    </source>
</evidence>
<name>A0ABS4JA32_9BACL</name>
<dbReference type="Proteomes" id="UP001519287">
    <property type="component" value="Unassembled WGS sequence"/>
</dbReference>
<dbReference type="RefSeq" id="WP_209979380.1">
    <property type="nucleotide sequence ID" value="NZ_JAGGLB010000055.1"/>
</dbReference>
<dbReference type="InterPro" id="IPR000064">
    <property type="entry name" value="NLP_P60_dom"/>
</dbReference>
<dbReference type="EMBL" id="JAGGLB010000055">
    <property type="protein sequence ID" value="MBP1996692.1"/>
    <property type="molecule type" value="Genomic_DNA"/>
</dbReference>
<evidence type="ECO:0000256" key="2">
    <source>
        <dbReference type="ARBA" id="ARBA00022670"/>
    </source>
</evidence>
<evidence type="ECO:0000313" key="7">
    <source>
        <dbReference type="Proteomes" id="UP001519287"/>
    </source>
</evidence>
<dbReference type="PANTHER" id="PTHR47053:SF1">
    <property type="entry name" value="MUREIN DD-ENDOPEPTIDASE MEPH-RELATED"/>
    <property type="match status" value="1"/>
</dbReference>
<proteinExistence type="inferred from homology"/>
<evidence type="ECO:0000259" key="5">
    <source>
        <dbReference type="PROSITE" id="PS51935"/>
    </source>
</evidence>
<keyword evidence="4" id="KW-0788">Thiol protease</keyword>
<dbReference type="InterPro" id="IPR038765">
    <property type="entry name" value="Papain-like_cys_pep_sf"/>
</dbReference>
<feature type="domain" description="NlpC/P60" evidence="5">
    <location>
        <begin position="1"/>
        <end position="127"/>
    </location>
</feature>
<dbReference type="Pfam" id="PF00877">
    <property type="entry name" value="NLPC_P60"/>
    <property type="match status" value="1"/>
</dbReference>
<evidence type="ECO:0000256" key="4">
    <source>
        <dbReference type="ARBA" id="ARBA00022807"/>
    </source>
</evidence>
<reference evidence="6 7" key="1">
    <citation type="submission" date="2021-03" db="EMBL/GenBank/DDBJ databases">
        <title>Genomic Encyclopedia of Type Strains, Phase IV (KMG-IV): sequencing the most valuable type-strain genomes for metagenomic binning, comparative biology and taxonomic classification.</title>
        <authorList>
            <person name="Goeker M."/>
        </authorList>
    </citation>
    <scope>NUCLEOTIDE SEQUENCE [LARGE SCALE GENOMIC DNA]</scope>
    <source>
        <strain evidence="6 7">DSM 26048</strain>
    </source>
</reference>
<sequence>MSSREKKMLKYAKSFVGMQFRRNPPSLEIDCSQFTQMVFAKVGVSLPRTSQDQAKQGVAVSFADLRLGDLVFYHIPERNAAKGSIGHVAIYAGKGKIVHCLPTSNFFLTDMNKPYWKTKYLFARRVL</sequence>
<dbReference type="SUPFAM" id="SSF54001">
    <property type="entry name" value="Cysteine proteinases"/>
    <property type="match status" value="1"/>
</dbReference>
<dbReference type="GO" id="GO:0016787">
    <property type="term" value="F:hydrolase activity"/>
    <property type="evidence" value="ECO:0007669"/>
    <property type="project" value="UniProtKB-KW"/>
</dbReference>
<organism evidence="6 7">
    <name type="scientific">Paenibacillus eucommiae</name>
    <dbReference type="NCBI Taxonomy" id="1355755"/>
    <lineage>
        <taxon>Bacteria</taxon>
        <taxon>Bacillati</taxon>
        <taxon>Bacillota</taxon>
        <taxon>Bacilli</taxon>
        <taxon>Bacillales</taxon>
        <taxon>Paenibacillaceae</taxon>
        <taxon>Paenibacillus</taxon>
    </lineage>
</organism>
<gene>
    <name evidence="6" type="ORF">J2Z66_008340</name>
</gene>
<keyword evidence="7" id="KW-1185">Reference proteome</keyword>
<accession>A0ABS4JA32</accession>